<organism evidence="1 2">
    <name type="scientific">Corynebacterium massiliense DSM 45435</name>
    <dbReference type="NCBI Taxonomy" id="1121364"/>
    <lineage>
        <taxon>Bacteria</taxon>
        <taxon>Bacillati</taxon>
        <taxon>Actinomycetota</taxon>
        <taxon>Actinomycetes</taxon>
        <taxon>Mycobacteriales</taxon>
        <taxon>Corynebacteriaceae</taxon>
        <taxon>Corynebacterium</taxon>
    </lineage>
</organism>
<accession>A0ABY7U7N7</accession>
<evidence type="ECO:0000313" key="1">
    <source>
        <dbReference type="EMBL" id="WCZ32283.1"/>
    </source>
</evidence>
<evidence type="ECO:0000313" key="2">
    <source>
        <dbReference type="Proteomes" id="UP001220064"/>
    </source>
</evidence>
<reference evidence="1 2" key="1">
    <citation type="submission" date="2020-10" db="EMBL/GenBank/DDBJ databases">
        <title>Complete genome sequence of Corynebacterium massiliense DSM 45435, type strain of Corynebacterium massiliense.</title>
        <authorList>
            <person name="Busche T."/>
            <person name="Kalinowski J."/>
            <person name="Ruckert C."/>
        </authorList>
    </citation>
    <scope>NUCLEOTIDE SEQUENCE [LARGE SCALE GENOMIC DNA]</scope>
    <source>
        <strain evidence="1 2">DSM 45435</strain>
    </source>
</reference>
<sequence>MQTTNMNLRDNRSFHQPTRAHHARARFAQPDATDIAADITRRHGDVIDRVHAIFHHPRSLARPLPTWRPPGITLPAVSGCSPLRLTVTRHRVGPRAKARVRGFGETREPAYLITARLADPSGGILNADATEGWIRSFIGGEDADAVHEFSTERAASYVWLVDRNFRPVHSPISMFTGLSNAA</sequence>
<dbReference type="RefSeq" id="WP_022862518.1">
    <property type="nucleotide sequence ID" value="NZ_ATVG01000002.1"/>
</dbReference>
<dbReference type="Proteomes" id="UP001220064">
    <property type="component" value="Chromosome"/>
</dbReference>
<keyword evidence="2" id="KW-1185">Reference proteome</keyword>
<gene>
    <name evidence="1" type="ORF">CMASS_04160</name>
</gene>
<name>A0ABY7U7N7_9CORY</name>
<protein>
    <submittedName>
        <fullName evidence="1">Uncharacterized protein</fullName>
    </submittedName>
</protein>
<proteinExistence type="predicted"/>
<dbReference type="EMBL" id="CP063189">
    <property type="protein sequence ID" value="WCZ32283.1"/>
    <property type="molecule type" value="Genomic_DNA"/>
</dbReference>